<keyword evidence="6 8" id="KW-0326">Glycosidase</keyword>
<dbReference type="SMART" id="SM00637">
    <property type="entry name" value="CBD_II"/>
    <property type="match status" value="1"/>
</dbReference>
<dbReference type="PROSITE" id="PS00698">
    <property type="entry name" value="GH9_3"/>
    <property type="match status" value="1"/>
</dbReference>
<evidence type="ECO:0000256" key="7">
    <source>
        <dbReference type="ARBA" id="ARBA00023326"/>
    </source>
</evidence>
<dbReference type="SUPFAM" id="SSF48208">
    <property type="entry name" value="Six-hairpin glycosidases"/>
    <property type="match status" value="1"/>
</dbReference>
<dbReference type="InterPro" id="IPR012291">
    <property type="entry name" value="CBM2_carb-bd_dom_sf"/>
</dbReference>
<dbReference type="SUPFAM" id="SSF141072">
    <property type="entry name" value="CalX-like"/>
    <property type="match status" value="1"/>
</dbReference>
<dbReference type="EMBL" id="JBHZOL010000095">
    <property type="protein sequence ID" value="MFE4107946.1"/>
    <property type="molecule type" value="Genomic_DNA"/>
</dbReference>
<dbReference type="Gene3D" id="2.60.40.290">
    <property type="match status" value="1"/>
</dbReference>
<dbReference type="InterPro" id="IPR001701">
    <property type="entry name" value="Glyco_hydro_9"/>
</dbReference>
<evidence type="ECO:0000256" key="2">
    <source>
        <dbReference type="ARBA" id="ARBA00022737"/>
    </source>
</evidence>
<protein>
    <recommendedName>
        <fullName evidence="9">Endoglucanase</fullName>
        <ecNumber evidence="9">3.2.1.4</ecNumber>
    </recommendedName>
</protein>
<evidence type="ECO:0000256" key="1">
    <source>
        <dbReference type="ARBA" id="ARBA00022729"/>
    </source>
</evidence>
<keyword evidence="7 8" id="KW-0624">Polysaccharide degradation</keyword>
<dbReference type="Pfam" id="PF00553">
    <property type="entry name" value="CBM_2"/>
    <property type="match status" value="1"/>
</dbReference>
<dbReference type="Proteomes" id="UP001600165">
    <property type="component" value="Unassembled WGS sequence"/>
</dbReference>
<evidence type="ECO:0000256" key="4">
    <source>
        <dbReference type="ARBA" id="ARBA00022837"/>
    </source>
</evidence>
<dbReference type="InterPro" id="IPR001919">
    <property type="entry name" value="CBD2"/>
</dbReference>
<dbReference type="InterPro" id="IPR033126">
    <property type="entry name" value="Glyco_hydro_9_Asp/Glu_AS"/>
</dbReference>
<dbReference type="RefSeq" id="WP_377967161.1">
    <property type="nucleotide sequence ID" value="NZ_JBHZOL010000095.1"/>
</dbReference>
<dbReference type="Pfam" id="PF03160">
    <property type="entry name" value="Calx-beta"/>
    <property type="match status" value="1"/>
</dbReference>
<dbReference type="PROSITE" id="PS00561">
    <property type="entry name" value="CBM2_A"/>
    <property type="match status" value="1"/>
</dbReference>
<evidence type="ECO:0000259" key="10">
    <source>
        <dbReference type="PROSITE" id="PS51173"/>
    </source>
</evidence>
<keyword evidence="5 8" id="KW-0119">Carbohydrate metabolism</keyword>
<comment type="catalytic activity">
    <reaction evidence="9">
        <text>Endohydrolysis of (1-&gt;4)-beta-D-glucosidic linkages in cellulose, lichenin and cereal beta-D-glucans.</text>
        <dbReference type="EC" id="3.2.1.4"/>
    </reaction>
</comment>
<dbReference type="Pfam" id="PF00759">
    <property type="entry name" value="Glyco_hydro_9"/>
    <property type="match status" value="1"/>
</dbReference>
<dbReference type="InterPro" id="IPR018366">
    <property type="entry name" value="CBM2_CS"/>
</dbReference>
<dbReference type="InterPro" id="IPR012341">
    <property type="entry name" value="6hp_glycosidase-like_sf"/>
</dbReference>
<accession>A0ABW6IIA4</accession>
<name>A0ABW6IIA4_9CYAN</name>
<evidence type="ECO:0000256" key="9">
    <source>
        <dbReference type="RuleBase" id="RU361166"/>
    </source>
</evidence>
<keyword evidence="12" id="KW-1185">Reference proteome</keyword>
<feature type="domain" description="CBM2" evidence="10">
    <location>
        <begin position="1"/>
        <end position="104"/>
    </location>
</feature>
<reference evidence="11 12" key="1">
    <citation type="submission" date="2024-10" db="EMBL/GenBank/DDBJ databases">
        <authorList>
            <person name="Ratan Roy A."/>
            <person name="Morales Sandoval P.H."/>
            <person name="De Los Santos Villalobos S."/>
            <person name="Chakraborty S."/>
            <person name="Mukherjee J."/>
        </authorList>
    </citation>
    <scope>NUCLEOTIDE SEQUENCE [LARGE SCALE GENOMIC DNA]</scope>
    <source>
        <strain evidence="11 12">S1</strain>
    </source>
</reference>
<evidence type="ECO:0000256" key="3">
    <source>
        <dbReference type="ARBA" id="ARBA00022801"/>
    </source>
</evidence>
<comment type="similarity">
    <text evidence="8 9">Belongs to the glycosyl hydrolase 9 (cellulase E) family.</text>
</comment>
<feature type="active site" evidence="8">
    <location>
        <position position="664"/>
    </location>
</feature>
<gene>
    <name evidence="11" type="ORF">ACFVKH_16805</name>
</gene>
<organism evidence="11 12">
    <name type="scientific">Almyronema epifaneia S1</name>
    <dbReference type="NCBI Taxonomy" id="2991925"/>
    <lineage>
        <taxon>Bacteria</taxon>
        <taxon>Bacillati</taxon>
        <taxon>Cyanobacteriota</taxon>
        <taxon>Cyanophyceae</taxon>
        <taxon>Nodosilineales</taxon>
        <taxon>Nodosilineaceae</taxon>
        <taxon>Almyronema</taxon>
        <taxon>Almyronema epifaneia</taxon>
    </lineage>
</organism>
<dbReference type="Gene3D" id="2.60.40.2030">
    <property type="match status" value="1"/>
</dbReference>
<dbReference type="Gene3D" id="1.50.10.10">
    <property type="match status" value="1"/>
</dbReference>
<evidence type="ECO:0000313" key="11">
    <source>
        <dbReference type="EMBL" id="MFE4107946.1"/>
    </source>
</evidence>
<feature type="active site" evidence="8">
    <location>
        <position position="655"/>
    </location>
</feature>
<keyword evidence="9" id="KW-0136">Cellulose degradation</keyword>
<dbReference type="EC" id="3.2.1.4" evidence="9"/>
<keyword evidence="1" id="KW-0732">Signal</keyword>
<dbReference type="InterPro" id="IPR008928">
    <property type="entry name" value="6-hairpin_glycosidase_sf"/>
</dbReference>
<evidence type="ECO:0000256" key="8">
    <source>
        <dbReference type="PROSITE-ProRule" id="PRU10060"/>
    </source>
</evidence>
<comment type="caution">
    <text evidence="11">The sequence shown here is derived from an EMBL/GenBank/DDBJ whole genome shotgun (WGS) entry which is preliminary data.</text>
</comment>
<evidence type="ECO:0000256" key="6">
    <source>
        <dbReference type="ARBA" id="ARBA00023295"/>
    </source>
</evidence>
<proteinExistence type="inferred from homology"/>
<evidence type="ECO:0000256" key="5">
    <source>
        <dbReference type="ARBA" id="ARBA00023277"/>
    </source>
</evidence>
<keyword evidence="3 8" id="KW-0378">Hydrolase</keyword>
<dbReference type="InterPro" id="IPR003644">
    <property type="entry name" value="Calx_beta"/>
</dbReference>
<dbReference type="PANTHER" id="PTHR22298">
    <property type="entry name" value="ENDO-1,4-BETA-GLUCANASE"/>
    <property type="match status" value="1"/>
</dbReference>
<dbReference type="SUPFAM" id="SSF49384">
    <property type="entry name" value="Carbohydrate-binding domain"/>
    <property type="match status" value="1"/>
</dbReference>
<dbReference type="SMART" id="SM00237">
    <property type="entry name" value="Calx_beta"/>
    <property type="match status" value="1"/>
</dbReference>
<evidence type="ECO:0000313" key="12">
    <source>
        <dbReference type="Proteomes" id="UP001600165"/>
    </source>
</evidence>
<dbReference type="InterPro" id="IPR038081">
    <property type="entry name" value="CalX-like_sf"/>
</dbReference>
<keyword evidence="2" id="KW-0677">Repeat</keyword>
<keyword evidence="4" id="KW-0106">Calcium</keyword>
<dbReference type="InterPro" id="IPR008965">
    <property type="entry name" value="CBM2/CBM3_carb-bd_dom_sf"/>
</dbReference>
<dbReference type="GO" id="GO:0016787">
    <property type="term" value="F:hydrolase activity"/>
    <property type="evidence" value="ECO:0007669"/>
    <property type="project" value="UniProtKB-KW"/>
</dbReference>
<dbReference type="PROSITE" id="PS51173">
    <property type="entry name" value="CBM2"/>
    <property type="match status" value="1"/>
</dbReference>
<sequence length="712" mass="75630">MNKVEFNLLNDWGTGFTAEIIITNTGTQAIDQWQVAFEAPFTIAHLWNGNLNQTGNTYSVSNLSWNRSIAPGESVRFGFNGQKPEGSSNQPTRLRLLEADPPIVASPTPPPPPTVTISDATATEGSNLNFTVSLSQASATPVTLDYTTENGSAQASQDFQPTGGQLTFAPGETQKTISVPTVDDTQVEPSETLTLKLSNASGARLTDNQGSGSIVDNDVAAIPAPVPPPVAPPPPTPLPPPANSGTGAFNYGEALQKSFLFYEAQRSGALPADHRIEWRGDSALADGAAVGVDLTGGYYDAGDHVKFGLPMAASMTLLSWGVQAYGDAYSQMGQLDEALAAIKWGTDYLLKAHVTDSQGTQAFWGQVGDGNVDHSYWGAPEEMTMPRPAFKIDRDHPGSDLAAEAAAALAAASIVFRPSDAAYADELLQNAEQLYTFADTYRGSYSNSIPNSAQFYNSWSGYQDELAWGAIWLHEALEASGQSDVTYLNKAESAYTSIGPGWTQSWDNKSYGTAVMLAQETGAARYRNQVETWLNSWLPGGSVAYTEGGLAWLDQWGSLRYSANTAFLAGIYSDTVNDPGGQYSHFATQQIDYILGDNPRQFSYMVGFGESYALNPHHRAASGTTNISDPAVNDHILYGALVGGPKSASDFAYEDARTDYISNEVALDYNAAFTGALARLAGRYGGEPLSGAELNALPGIAVADGALAVAAA</sequence>